<dbReference type="InterPro" id="IPR050130">
    <property type="entry name" value="ClpA_ClpB"/>
</dbReference>
<dbReference type="SUPFAM" id="SSF52540">
    <property type="entry name" value="P-loop containing nucleoside triphosphate hydrolases"/>
    <property type="match status" value="2"/>
</dbReference>
<dbReference type="EMBL" id="SDEE01000056">
    <property type="protein sequence ID" value="RXW22952.1"/>
    <property type="molecule type" value="Genomic_DNA"/>
</dbReference>
<dbReference type="SMART" id="SM00382">
    <property type="entry name" value="AAA"/>
    <property type="match status" value="2"/>
</dbReference>
<dbReference type="SUPFAM" id="SSF81923">
    <property type="entry name" value="Double Clp-N motif"/>
    <property type="match status" value="1"/>
</dbReference>
<dbReference type="InterPro" id="IPR028299">
    <property type="entry name" value="ClpA/B_CS2"/>
</dbReference>
<dbReference type="PANTHER" id="PTHR11638">
    <property type="entry name" value="ATP-DEPENDENT CLP PROTEASE"/>
    <property type="match status" value="1"/>
</dbReference>
<dbReference type="InterPro" id="IPR041546">
    <property type="entry name" value="ClpA/ClpB_AAA_lid"/>
</dbReference>
<dbReference type="PANTHER" id="PTHR11638:SF18">
    <property type="entry name" value="HEAT SHOCK PROTEIN 104"/>
    <property type="match status" value="1"/>
</dbReference>
<dbReference type="FunFam" id="3.40.50.300:FF:000120">
    <property type="entry name" value="ATP-dependent chaperone ClpB"/>
    <property type="match status" value="1"/>
</dbReference>
<dbReference type="Pfam" id="PF17871">
    <property type="entry name" value="AAA_lid_9"/>
    <property type="match status" value="1"/>
</dbReference>
<dbReference type="GO" id="GO:0005524">
    <property type="term" value="F:ATP binding"/>
    <property type="evidence" value="ECO:0007669"/>
    <property type="project" value="UniProtKB-KW"/>
</dbReference>
<feature type="compositionally biased region" description="Acidic residues" evidence="9">
    <location>
        <begin position="1323"/>
        <end position="1342"/>
    </location>
</feature>
<accession>A0A4Q2DUF4</accession>
<dbReference type="PRINTS" id="PR00300">
    <property type="entry name" value="CLPPROTEASEA"/>
</dbReference>
<organism evidence="11 12">
    <name type="scientific">Candolleomyces aberdarensis</name>
    <dbReference type="NCBI Taxonomy" id="2316362"/>
    <lineage>
        <taxon>Eukaryota</taxon>
        <taxon>Fungi</taxon>
        <taxon>Dikarya</taxon>
        <taxon>Basidiomycota</taxon>
        <taxon>Agaricomycotina</taxon>
        <taxon>Agaricomycetes</taxon>
        <taxon>Agaricomycetidae</taxon>
        <taxon>Agaricales</taxon>
        <taxon>Agaricineae</taxon>
        <taxon>Psathyrellaceae</taxon>
        <taxon>Candolleomyces</taxon>
    </lineage>
</organism>
<dbReference type="CDD" id="cd19499">
    <property type="entry name" value="RecA-like_ClpB_Hsp104-like"/>
    <property type="match status" value="1"/>
</dbReference>
<dbReference type="Pfam" id="PF10431">
    <property type="entry name" value="ClpB_D2-small"/>
    <property type="match status" value="1"/>
</dbReference>
<dbReference type="GO" id="GO:0043335">
    <property type="term" value="P:protein unfolding"/>
    <property type="evidence" value="ECO:0007669"/>
    <property type="project" value="TreeGrafter"/>
</dbReference>
<dbReference type="Gene3D" id="1.10.8.60">
    <property type="match status" value="1"/>
</dbReference>
<dbReference type="GO" id="GO:0042026">
    <property type="term" value="P:protein refolding"/>
    <property type="evidence" value="ECO:0007669"/>
    <property type="project" value="TreeGrafter"/>
</dbReference>
<feature type="domain" description="Clp R" evidence="10">
    <location>
        <begin position="435"/>
        <end position="594"/>
    </location>
</feature>
<dbReference type="InterPro" id="IPR001270">
    <property type="entry name" value="ClpA/B"/>
</dbReference>
<dbReference type="SMART" id="SM01086">
    <property type="entry name" value="ClpB_D2-small"/>
    <property type="match status" value="1"/>
</dbReference>
<evidence type="ECO:0000256" key="2">
    <source>
        <dbReference type="ARBA" id="ARBA00022737"/>
    </source>
</evidence>
<evidence type="ECO:0000259" key="10">
    <source>
        <dbReference type="PROSITE" id="PS51903"/>
    </source>
</evidence>
<feature type="region of interest" description="Disordered" evidence="9">
    <location>
        <begin position="396"/>
        <end position="415"/>
    </location>
</feature>
<dbReference type="PROSITE" id="PS51903">
    <property type="entry name" value="CLP_R"/>
    <property type="match status" value="1"/>
</dbReference>
<evidence type="ECO:0000256" key="8">
    <source>
        <dbReference type="SAM" id="Coils"/>
    </source>
</evidence>
<dbReference type="Pfam" id="PF02861">
    <property type="entry name" value="Clp_N"/>
    <property type="match status" value="2"/>
</dbReference>
<dbReference type="InterPro" id="IPR018368">
    <property type="entry name" value="ClpA/B_CS1"/>
</dbReference>
<dbReference type="FunFam" id="3.40.50.300:FF:000010">
    <property type="entry name" value="Chaperone clpB 1, putative"/>
    <property type="match status" value="1"/>
</dbReference>
<keyword evidence="5 7" id="KW-0143">Chaperone</keyword>
<dbReference type="Gene3D" id="1.10.1780.10">
    <property type="entry name" value="Clp, N-terminal domain"/>
    <property type="match status" value="1"/>
</dbReference>
<evidence type="ECO:0000256" key="9">
    <source>
        <dbReference type="SAM" id="MobiDB-lite"/>
    </source>
</evidence>
<keyword evidence="12" id="KW-1185">Reference proteome</keyword>
<evidence type="ECO:0000256" key="1">
    <source>
        <dbReference type="ARBA" id="ARBA00008675"/>
    </source>
</evidence>
<evidence type="ECO:0000256" key="6">
    <source>
        <dbReference type="PROSITE-ProRule" id="PRU01251"/>
    </source>
</evidence>
<dbReference type="InterPro" id="IPR027417">
    <property type="entry name" value="P-loop_NTPase"/>
</dbReference>
<feature type="region of interest" description="Disordered" evidence="9">
    <location>
        <begin position="1314"/>
        <end position="1342"/>
    </location>
</feature>
<protein>
    <recommendedName>
        <fullName evidence="10">Clp R domain-containing protein</fullName>
    </recommendedName>
</protein>
<feature type="coiled-coil region" evidence="8">
    <location>
        <begin position="924"/>
        <end position="978"/>
    </location>
</feature>
<dbReference type="GO" id="GO:0016887">
    <property type="term" value="F:ATP hydrolysis activity"/>
    <property type="evidence" value="ECO:0007669"/>
    <property type="project" value="InterPro"/>
</dbReference>
<dbReference type="CDD" id="cd00009">
    <property type="entry name" value="AAA"/>
    <property type="match status" value="1"/>
</dbReference>
<evidence type="ECO:0000256" key="3">
    <source>
        <dbReference type="ARBA" id="ARBA00022741"/>
    </source>
</evidence>
<dbReference type="GO" id="GO:0070370">
    <property type="term" value="P:cellular heat acclimation"/>
    <property type="evidence" value="ECO:0007669"/>
    <property type="project" value="TreeGrafter"/>
</dbReference>
<dbReference type="Proteomes" id="UP000290288">
    <property type="component" value="Unassembled WGS sequence"/>
</dbReference>
<dbReference type="InterPro" id="IPR003593">
    <property type="entry name" value="AAA+_ATPase"/>
</dbReference>
<dbReference type="GO" id="GO:0051087">
    <property type="term" value="F:protein-folding chaperone binding"/>
    <property type="evidence" value="ECO:0007669"/>
    <property type="project" value="TreeGrafter"/>
</dbReference>
<feature type="region of interest" description="Disordered" evidence="9">
    <location>
        <begin position="355"/>
        <end position="382"/>
    </location>
</feature>
<keyword evidence="8" id="KW-0175">Coiled coil</keyword>
<feature type="coiled-coil region" evidence="8">
    <location>
        <begin position="850"/>
        <end position="898"/>
    </location>
</feature>
<feature type="compositionally biased region" description="Acidic residues" evidence="9">
    <location>
        <begin position="396"/>
        <end position="414"/>
    </location>
</feature>
<keyword evidence="3 7" id="KW-0547">Nucleotide-binding</keyword>
<dbReference type="InterPro" id="IPR019489">
    <property type="entry name" value="Clp_ATPase_C"/>
</dbReference>
<evidence type="ECO:0000256" key="7">
    <source>
        <dbReference type="RuleBase" id="RU004432"/>
    </source>
</evidence>
<keyword evidence="2 6" id="KW-0677">Repeat</keyword>
<dbReference type="STRING" id="2316362.A0A4Q2DUF4"/>
<evidence type="ECO:0000256" key="4">
    <source>
        <dbReference type="ARBA" id="ARBA00022840"/>
    </source>
</evidence>
<reference evidence="11 12" key="1">
    <citation type="submission" date="2019-01" db="EMBL/GenBank/DDBJ databases">
        <title>Draft genome sequence of Psathyrella aberdarensis IHI B618.</title>
        <authorList>
            <person name="Buettner E."/>
            <person name="Kellner H."/>
        </authorList>
    </citation>
    <scope>NUCLEOTIDE SEQUENCE [LARGE SCALE GENOMIC DNA]</scope>
    <source>
        <strain evidence="11 12">IHI B618</strain>
    </source>
</reference>
<proteinExistence type="inferred from homology"/>
<dbReference type="InterPro" id="IPR003959">
    <property type="entry name" value="ATPase_AAA_core"/>
</dbReference>
<dbReference type="FunFam" id="3.40.50.300:FF:000025">
    <property type="entry name" value="ATP-dependent Clp protease subunit"/>
    <property type="match status" value="1"/>
</dbReference>
<evidence type="ECO:0000256" key="5">
    <source>
        <dbReference type="ARBA" id="ARBA00023186"/>
    </source>
</evidence>
<evidence type="ECO:0000313" key="11">
    <source>
        <dbReference type="EMBL" id="RXW22952.1"/>
    </source>
</evidence>
<name>A0A4Q2DUF4_9AGAR</name>
<dbReference type="GO" id="GO:0051082">
    <property type="term" value="F:unfolded protein binding"/>
    <property type="evidence" value="ECO:0007669"/>
    <property type="project" value="TreeGrafter"/>
</dbReference>
<keyword evidence="4 7" id="KW-0067">ATP-binding</keyword>
<comment type="similarity">
    <text evidence="1 7">Belongs to the ClpA/ClpB family.</text>
</comment>
<dbReference type="InterPro" id="IPR036628">
    <property type="entry name" value="Clp_N_dom_sf"/>
</dbReference>
<dbReference type="PROSITE" id="PS00871">
    <property type="entry name" value="CLPAB_2"/>
    <property type="match status" value="1"/>
</dbReference>
<gene>
    <name evidence="11" type="ORF">EST38_g2923</name>
</gene>
<evidence type="ECO:0000313" key="12">
    <source>
        <dbReference type="Proteomes" id="UP000290288"/>
    </source>
</evidence>
<dbReference type="PROSITE" id="PS00870">
    <property type="entry name" value="CLPAB_1"/>
    <property type="match status" value="1"/>
</dbReference>
<comment type="caution">
    <text evidence="11">The sequence shown here is derived from an EMBL/GenBank/DDBJ whole genome shotgun (WGS) entry which is preliminary data.</text>
</comment>
<sequence length="1342" mass="150925">MYISTEELLDEPFGPLEESCLGPSAPKRLELHSVAMCEYFEDGDSPCHALGLDSTEFILPPSDPGNPFQKDMHCDVRVMGVFELGKLDWLSDEGQDQLVNMMRHRDDEYRNPGDPKSTISLRSFFVSPQLTAKVMVRISFVKNMLATYALIKDGRYVNMKSKFRLEQNYTIISMKADCYFKSLNWYNRYQLLHLMKDLAAKGGAEIEDRNIEWFIKEYKSRYLGDDKKRRIVFRYDTNDINIRPDGTVKKARFLRHISSADIRGHFAEHCEWLLANQIASSSSNTQVFNLTEWVKFCDNVKVWRKKARDLDGQRWGIAWNTPENLVFPPDDPYFLQRFGGRTAEWNQKFSLALKRKPPKKQKRPAPEPEVVPDYEAPRSSKRRRVVKATQCIYDSDFSEDSTEGESDAEWEEPETVQVPTICLQQPSLSAGNFKCNFEFTEKAQQTINDAVQTAKDYANAQVFPAHIAFVLINEGQGVEAIPGGVNPQPRGQSLFSSVVSRAGGDPVGVRRALQKLIVRVPQQNPPPDEVSFSGTALKVLREAQALQKTMHDSYIAQDHLLLALLKDSTIQGVLKECNLTEATLKTAIEQARGNRRVESKSAEQGFDALQKYAVDLTALAEEGKIDPVIGRDDEIRRVTRILCRRTKNNPVLIGEPGVGKTAIAEGLAQRIVNRDVPASLIARLYSLDMGALMAGAKYKGEYEERIKAVLNEVEKAAEDGGPGVILFIDELHLIMAGRGAEGGGMDAGNLFKPLLARGKLRCIGATTLSEYRKYIETDPALERRFAQVIVNEPTVPETISILRGIREKYEVHHGVRIQDGALITAATLAHRYLTQRRLPDSAIDLVDEACANARVQRETAPEEIDKLERRKLELEVEIHALEREKDAASKERLQIAKKNIASVDDELRPLKAAYENEKKRGEEVNQVRRKIDELKAKVEDAERRYDLQTASDLRYYAIPDLQNRLEKLEQQKAAEDAASGSNADTVTSDSIAEIVAKWTHIPVTRLVTTEKEKLLRMEKILGQSVIGQDDAVKAVANAIRLSRSGLSNPNRPIASFLMAGPSGTGKTLMAKTLATLLFDSPDAMIRVDASEYSEKHSISRLIGSPPGYVGYDQGGQLTEYVRRKPYSIILIDEIEKACREFVTIFLQVLDDGRLTDGQGRVVDMKNTVIIMTSNLGAAYLHDMPEGPVRPETKTMVMGAIQSHFPPEFINRIDEIIIFRALSHQDIFKIVDIRLGEVEERLADRKIKLDLDNESKNFLLSVGYSPQYGARPLNRAIQSELLNPLSVFLLSGRVLPKETVKVRFDGPRNRLTIIPNHPPSAGDEWMDVDDAAEDDDVEIEEMD</sequence>
<dbReference type="InterPro" id="IPR004176">
    <property type="entry name" value="Clp_R_N"/>
</dbReference>
<dbReference type="Pfam" id="PF00004">
    <property type="entry name" value="AAA"/>
    <property type="match status" value="1"/>
</dbReference>
<dbReference type="Gene3D" id="3.40.50.300">
    <property type="entry name" value="P-loop containing nucleotide triphosphate hydrolases"/>
    <property type="match status" value="3"/>
</dbReference>
<dbReference type="GO" id="GO:0005829">
    <property type="term" value="C:cytosol"/>
    <property type="evidence" value="ECO:0007669"/>
    <property type="project" value="TreeGrafter"/>
</dbReference>
<dbReference type="OrthoDB" id="47330at2759"/>
<dbReference type="Pfam" id="PF07724">
    <property type="entry name" value="AAA_2"/>
    <property type="match status" value="1"/>
</dbReference>